<dbReference type="RefSeq" id="WP_269422973.1">
    <property type="nucleotide sequence ID" value="NZ_JAPWGY010000002.1"/>
</dbReference>
<keyword evidence="1" id="KW-0808">Transferase</keyword>
<dbReference type="Proteomes" id="UP001069802">
    <property type="component" value="Unassembled WGS sequence"/>
</dbReference>
<evidence type="ECO:0000313" key="1">
    <source>
        <dbReference type="EMBL" id="MCZ4280793.1"/>
    </source>
</evidence>
<dbReference type="Gene3D" id="1.10.510.10">
    <property type="entry name" value="Transferase(Phosphotransferase) domain 1"/>
    <property type="match status" value="1"/>
</dbReference>
<gene>
    <name evidence="1" type="ORF">O4H49_08390</name>
</gene>
<dbReference type="InterPro" id="IPR011009">
    <property type="entry name" value="Kinase-like_dom_sf"/>
</dbReference>
<dbReference type="EMBL" id="JAPWGY010000002">
    <property type="protein sequence ID" value="MCZ4280793.1"/>
    <property type="molecule type" value="Genomic_DNA"/>
</dbReference>
<protein>
    <submittedName>
        <fullName evidence="1">Serine/threonine-protein kinase</fullName>
    </submittedName>
</protein>
<dbReference type="SUPFAM" id="SSF56112">
    <property type="entry name" value="Protein kinase-like (PK-like)"/>
    <property type="match status" value="1"/>
</dbReference>
<reference evidence="1" key="1">
    <citation type="submission" date="2022-12" db="EMBL/GenBank/DDBJ databases">
        <title>Bacterial isolates from different developmental stages of Nematostella vectensis.</title>
        <authorList>
            <person name="Fraune S."/>
        </authorList>
    </citation>
    <scope>NUCLEOTIDE SEQUENCE</scope>
    <source>
        <strain evidence="1">G21630-S1</strain>
    </source>
</reference>
<evidence type="ECO:0000313" key="2">
    <source>
        <dbReference type="Proteomes" id="UP001069802"/>
    </source>
</evidence>
<proteinExistence type="predicted"/>
<comment type="caution">
    <text evidence="1">The sequence shown here is derived from an EMBL/GenBank/DDBJ whole genome shotgun (WGS) entry which is preliminary data.</text>
</comment>
<name>A0ABT4LI66_9PROT</name>
<keyword evidence="2" id="KW-1185">Reference proteome</keyword>
<sequence length="676" mass="74239">MPSYIKEIAAELDYLQHPVELDGKFELLPAEKLPEFQSPGTLAINAVSLKGQATPLLALVCQKEAAPRTATIRLMSRISCAVMLVPVGSGTVVFKEDNIRRFVVIFERPKGKRLVPQAGMSPSKFDEDDIIHGVIENLLPAFRELSSRTLTHRAIRPDNVFLTPDRRAILGEAVSTPAGYAQPVLYEPIDSGMASPSGRAEGTVLDDYYSFGVLIAELAMGGTLLDKKTDEQIIEAKIKLGSYGALVGQSRVPLKLMEPLRGLLSDDPYERWGIADLEMWANGRHLSPKQVPLPQKAVRSIAFAGKDYLTAPLLANSMRMHWAESKQLIAGDQLDSWIRRALSNDEMASLIKAAQQTGQALASTGSGDDRTASVAMMALDPSAPITYKTASVRVNGLAQAIALDFFQPGKLEQYLDIIRMKLPQAWVTSQVRTKPEFVAIIKQLESVEQSVKNMTAGYGMERAVYAGNEGWPCLSPLVGDNYVDDVKNLLPALEAMVAAGRIEGAPVDRHILAFSLKHLRGNQDALLKRLNDPFKRDVYNRASLRFLAEMQKQYSPEPLPALSAHMADLLIDAVETFNNTAFRKQLRDAVEKAKRDGQLTTLQMILDNAHIQDQDKLGFTQAQAMFTNLEAQATWLEKGGLVSDENVRMVSEKTSAVISAVCSGVALVIMTISWVL</sequence>
<dbReference type="GO" id="GO:0016301">
    <property type="term" value="F:kinase activity"/>
    <property type="evidence" value="ECO:0007669"/>
    <property type="project" value="UniProtKB-KW"/>
</dbReference>
<keyword evidence="1" id="KW-0418">Kinase</keyword>
<organism evidence="1 2">
    <name type="scientific">Kiloniella laminariae</name>
    <dbReference type="NCBI Taxonomy" id="454162"/>
    <lineage>
        <taxon>Bacteria</taxon>
        <taxon>Pseudomonadati</taxon>
        <taxon>Pseudomonadota</taxon>
        <taxon>Alphaproteobacteria</taxon>
        <taxon>Rhodospirillales</taxon>
        <taxon>Kiloniellaceae</taxon>
        <taxon>Kiloniella</taxon>
    </lineage>
</organism>
<accession>A0ABT4LI66</accession>